<feature type="signal peptide" evidence="1">
    <location>
        <begin position="1"/>
        <end position="18"/>
    </location>
</feature>
<proteinExistence type="predicted"/>
<dbReference type="SMART" id="SM00321">
    <property type="entry name" value="WSC"/>
    <property type="match status" value="1"/>
</dbReference>
<evidence type="ECO:0000313" key="4">
    <source>
        <dbReference type="Proteomes" id="UP001199106"/>
    </source>
</evidence>
<accession>A0AAD4IG96</accession>
<dbReference type="Pfam" id="PF09362">
    <property type="entry name" value="DUF1996"/>
    <property type="match status" value="1"/>
</dbReference>
<evidence type="ECO:0000259" key="2">
    <source>
        <dbReference type="PROSITE" id="PS51212"/>
    </source>
</evidence>
<feature type="chain" id="PRO_5041968691" description="WSC domain-containing protein" evidence="1">
    <location>
        <begin position="19"/>
        <end position="509"/>
    </location>
</feature>
<evidence type="ECO:0000256" key="1">
    <source>
        <dbReference type="SAM" id="SignalP"/>
    </source>
</evidence>
<gene>
    <name evidence="3" type="ORF">G6011_04120</name>
</gene>
<reference evidence="3" key="1">
    <citation type="submission" date="2021-07" db="EMBL/GenBank/DDBJ databases">
        <title>Genome Resource of American Ginseng Black Spot Pathogen Alternaria panax.</title>
        <authorList>
            <person name="Qiu C."/>
            <person name="Wang W."/>
            <person name="Liu Z."/>
        </authorList>
    </citation>
    <scope>NUCLEOTIDE SEQUENCE</scope>
    <source>
        <strain evidence="3">BNCC115425</strain>
    </source>
</reference>
<evidence type="ECO:0000313" key="3">
    <source>
        <dbReference type="EMBL" id="KAG9194085.1"/>
    </source>
</evidence>
<dbReference type="PANTHER" id="PTHR43662">
    <property type="match status" value="1"/>
</dbReference>
<keyword evidence="4" id="KW-1185">Reference proteome</keyword>
<sequence>MFTNNVLLALGLAASSEAFFRMSCPGRNVRERLDPIVSPGVVSGHVHTISGGAGFKASMTYTDTQASKCSSCTIKEDMSNYWTPQLYVKYKDGSGFAPVPVMGDPSDTNGGMTVYYLQRRGDNQTEKLHAFPEGFRMVAGDPFTRAYDGSLAAQGISFNCLGANQPETNGMPDIPCPGGLRAQVFFPQCWDGVNLDSTDHKTHMSYPDGSVYNGGNCPSSHPVHTVSIFFEILYDTALFSDQWVNGKNPFVFAQGDATGFGFHGDFFNGWDVDVLQNAIDTCTNDSGQVEDCAAVTMFTDQECNDCKLPTSVSEPTGGKLAALPGCNSITYGPERAAVATCSGTSPTLGPGGSSNYIDLTAIQKWEYLGCGTDKVSDRAMNGSWTYNDYMSVEICVDYCSNRGFTYAAPENGNECFCNNSLNPKYAPKDGIMGSCSKPCVGNANEICGNANAMSIYHKCSATSCKNNNIGGTAPAQSKAVVPRLISPSTMVTVVVPTIATVTPMAHAGM</sequence>
<dbReference type="PROSITE" id="PS51212">
    <property type="entry name" value="WSC"/>
    <property type="match status" value="1"/>
</dbReference>
<name>A0AAD4IG96_9PLEO</name>
<organism evidence="3 4">
    <name type="scientific">Alternaria panax</name>
    <dbReference type="NCBI Taxonomy" id="48097"/>
    <lineage>
        <taxon>Eukaryota</taxon>
        <taxon>Fungi</taxon>
        <taxon>Dikarya</taxon>
        <taxon>Ascomycota</taxon>
        <taxon>Pezizomycotina</taxon>
        <taxon>Dothideomycetes</taxon>
        <taxon>Pleosporomycetidae</taxon>
        <taxon>Pleosporales</taxon>
        <taxon>Pleosporineae</taxon>
        <taxon>Pleosporaceae</taxon>
        <taxon>Alternaria</taxon>
        <taxon>Alternaria sect. Panax</taxon>
    </lineage>
</organism>
<dbReference type="InterPro" id="IPR018535">
    <property type="entry name" value="DUF1996"/>
</dbReference>
<protein>
    <recommendedName>
        <fullName evidence="2">WSC domain-containing protein</fullName>
    </recommendedName>
</protein>
<dbReference type="PANTHER" id="PTHR43662:SF3">
    <property type="entry name" value="DOMAIN PROTEIN, PUTATIVE (AFU_ORTHOLOGUE AFUA_6G11970)-RELATED"/>
    <property type="match status" value="1"/>
</dbReference>
<comment type="caution">
    <text evidence="3">The sequence shown here is derived from an EMBL/GenBank/DDBJ whole genome shotgun (WGS) entry which is preliminary data.</text>
</comment>
<dbReference type="EMBL" id="JAANER010000002">
    <property type="protein sequence ID" value="KAG9194085.1"/>
    <property type="molecule type" value="Genomic_DNA"/>
</dbReference>
<dbReference type="Proteomes" id="UP001199106">
    <property type="component" value="Unassembled WGS sequence"/>
</dbReference>
<dbReference type="AlphaFoldDB" id="A0AAD4IG96"/>
<dbReference type="Pfam" id="PF01822">
    <property type="entry name" value="WSC"/>
    <property type="match status" value="1"/>
</dbReference>
<dbReference type="InterPro" id="IPR002889">
    <property type="entry name" value="WSC_carb-bd"/>
</dbReference>
<keyword evidence="1" id="KW-0732">Signal</keyword>
<feature type="domain" description="WSC" evidence="2">
    <location>
        <begin position="364"/>
        <end position="459"/>
    </location>
</feature>